<name>A0ABD0K774_9CAEN</name>
<feature type="non-terminal residue" evidence="1">
    <location>
        <position position="1"/>
    </location>
</feature>
<dbReference type="Proteomes" id="UP001519460">
    <property type="component" value="Unassembled WGS sequence"/>
</dbReference>
<comment type="caution">
    <text evidence="1">The sequence shown here is derived from an EMBL/GenBank/DDBJ whole genome shotgun (WGS) entry which is preliminary data.</text>
</comment>
<keyword evidence="2" id="KW-1185">Reference proteome</keyword>
<protein>
    <submittedName>
        <fullName evidence="1">Uncharacterized protein</fullName>
    </submittedName>
</protein>
<dbReference type="EMBL" id="JACVVK020000238">
    <property type="protein sequence ID" value="KAK7482815.1"/>
    <property type="molecule type" value="Genomic_DNA"/>
</dbReference>
<evidence type="ECO:0000313" key="1">
    <source>
        <dbReference type="EMBL" id="KAK7482815.1"/>
    </source>
</evidence>
<feature type="non-terminal residue" evidence="1">
    <location>
        <position position="170"/>
    </location>
</feature>
<sequence>DVEIDTNDHKQQLLVECTFDRNFSSFKLSRTTQTVLAVLSKRSEDKLRHERTIRSYDMNGRSQLRLLHAFQDDTSAAAVLSQWCQDADMDTKGQSGLRLTKYNHLPRVITDYTPNVSGGATIIWIMDRSERFQDDEGSTPSRINVSGRTWLVWGWVVVQQTADCPLDTAA</sequence>
<proteinExistence type="predicted"/>
<dbReference type="AlphaFoldDB" id="A0ABD0K774"/>
<evidence type="ECO:0000313" key="2">
    <source>
        <dbReference type="Proteomes" id="UP001519460"/>
    </source>
</evidence>
<accession>A0ABD0K774</accession>
<gene>
    <name evidence="1" type="ORF">BaRGS_00025981</name>
</gene>
<reference evidence="1 2" key="1">
    <citation type="journal article" date="2023" name="Sci. Data">
        <title>Genome assembly of the Korean intertidal mud-creeper Batillaria attramentaria.</title>
        <authorList>
            <person name="Patra A.K."/>
            <person name="Ho P.T."/>
            <person name="Jun S."/>
            <person name="Lee S.J."/>
            <person name="Kim Y."/>
            <person name="Won Y.J."/>
        </authorList>
    </citation>
    <scope>NUCLEOTIDE SEQUENCE [LARGE SCALE GENOMIC DNA]</scope>
    <source>
        <strain evidence="1">Wonlab-2016</strain>
    </source>
</reference>
<organism evidence="1 2">
    <name type="scientific">Batillaria attramentaria</name>
    <dbReference type="NCBI Taxonomy" id="370345"/>
    <lineage>
        <taxon>Eukaryota</taxon>
        <taxon>Metazoa</taxon>
        <taxon>Spiralia</taxon>
        <taxon>Lophotrochozoa</taxon>
        <taxon>Mollusca</taxon>
        <taxon>Gastropoda</taxon>
        <taxon>Caenogastropoda</taxon>
        <taxon>Sorbeoconcha</taxon>
        <taxon>Cerithioidea</taxon>
        <taxon>Batillariidae</taxon>
        <taxon>Batillaria</taxon>
    </lineage>
</organism>